<evidence type="ECO:0000256" key="1">
    <source>
        <dbReference type="ARBA" id="ARBA00022460"/>
    </source>
</evidence>
<dbReference type="PROSITE" id="PS00233">
    <property type="entry name" value="CHIT_BIND_RR_1"/>
    <property type="match status" value="1"/>
</dbReference>
<name>A0A6J2UE73_DROLE</name>
<feature type="compositionally biased region" description="Polar residues" evidence="3">
    <location>
        <begin position="175"/>
        <end position="187"/>
    </location>
</feature>
<dbReference type="PROSITE" id="PS51155">
    <property type="entry name" value="CHIT_BIND_RR_2"/>
    <property type="match status" value="1"/>
</dbReference>
<feature type="signal peptide" evidence="4">
    <location>
        <begin position="1"/>
        <end position="18"/>
    </location>
</feature>
<organism evidence="5 6">
    <name type="scientific">Drosophila lebanonensis</name>
    <name type="common">Fruit fly</name>
    <name type="synonym">Scaptodrosophila lebanonensis</name>
    <dbReference type="NCBI Taxonomy" id="7225"/>
    <lineage>
        <taxon>Eukaryota</taxon>
        <taxon>Metazoa</taxon>
        <taxon>Ecdysozoa</taxon>
        <taxon>Arthropoda</taxon>
        <taxon>Hexapoda</taxon>
        <taxon>Insecta</taxon>
        <taxon>Pterygota</taxon>
        <taxon>Neoptera</taxon>
        <taxon>Endopterygota</taxon>
        <taxon>Diptera</taxon>
        <taxon>Brachycera</taxon>
        <taxon>Muscomorpha</taxon>
        <taxon>Ephydroidea</taxon>
        <taxon>Drosophilidae</taxon>
        <taxon>Scaptodrosophila</taxon>
    </lineage>
</organism>
<evidence type="ECO:0000256" key="3">
    <source>
        <dbReference type="SAM" id="MobiDB-lite"/>
    </source>
</evidence>
<dbReference type="AlphaFoldDB" id="A0A6J2UE73"/>
<proteinExistence type="predicted"/>
<keyword evidence="1 2" id="KW-0193">Cuticle</keyword>
<feature type="region of interest" description="Disordered" evidence="3">
    <location>
        <begin position="175"/>
        <end position="195"/>
    </location>
</feature>
<sequence length="377" mass="41819">MDYFIWAMVAALLSVAASTIVQQQLNQRPLLDSGPRLPPLRTPPRKLVQPLRRDYLERDTARAFYSYGYSDDTAAKAEYIGRDGTSRGFYSYVDANGKLQTVKYEAGRKQGFKAEATNLPKAPVDDRKAPEPVQETLEVQQAREAQLNALREAEALEASLREEAERDARVNVNGNTNLKNARQPQPTSFEEESLSEEDEQILVRVRAELTAMLADQLARNEQRPLEDDQAIGSEDIDAKIEEDQKTEVDADAEADIAAARQRLTLISAGNDVDLPGSLRTVYTLADISSSSYLKLGDLAAGQILEVAPKTQRTDDRRLRVPVSAVYTLLTPTTKYSVSTPTELRTLRLNLGSTGNSLPIALSRSLLKQRLNNGEQKN</sequence>
<dbReference type="GO" id="GO:0008010">
    <property type="term" value="F:structural constituent of chitin-based larval cuticle"/>
    <property type="evidence" value="ECO:0007669"/>
    <property type="project" value="TreeGrafter"/>
</dbReference>
<evidence type="ECO:0000256" key="4">
    <source>
        <dbReference type="SAM" id="SignalP"/>
    </source>
</evidence>
<gene>
    <name evidence="6" type="primary">LOC115632634</name>
</gene>
<dbReference type="Proteomes" id="UP000504634">
    <property type="component" value="Unplaced"/>
</dbReference>
<dbReference type="PANTHER" id="PTHR10380:SF196">
    <property type="entry name" value="CUTICULAR PROTEIN 72EA"/>
    <property type="match status" value="1"/>
</dbReference>
<keyword evidence="4" id="KW-0732">Signal</keyword>
<dbReference type="InterPro" id="IPR050468">
    <property type="entry name" value="Cuticle_Struct_Prot"/>
</dbReference>
<dbReference type="InterPro" id="IPR031311">
    <property type="entry name" value="CHIT_BIND_RR_consensus"/>
</dbReference>
<dbReference type="OrthoDB" id="8188035at2759"/>
<dbReference type="GeneID" id="115632634"/>
<evidence type="ECO:0000313" key="5">
    <source>
        <dbReference type="Proteomes" id="UP000504634"/>
    </source>
</evidence>
<dbReference type="PANTHER" id="PTHR10380">
    <property type="entry name" value="CUTICLE PROTEIN"/>
    <property type="match status" value="1"/>
</dbReference>
<accession>A0A6J2UE73</accession>
<dbReference type="Pfam" id="PF00379">
    <property type="entry name" value="Chitin_bind_4"/>
    <property type="match status" value="1"/>
</dbReference>
<dbReference type="InterPro" id="IPR000618">
    <property type="entry name" value="Insect_cuticle"/>
</dbReference>
<feature type="chain" id="PRO_5026821580" evidence="4">
    <location>
        <begin position="19"/>
        <end position="377"/>
    </location>
</feature>
<protein>
    <submittedName>
        <fullName evidence="6">Uncharacterized protein LOC115632634</fullName>
    </submittedName>
</protein>
<reference evidence="6" key="1">
    <citation type="submission" date="2025-08" db="UniProtKB">
        <authorList>
            <consortium name="RefSeq"/>
        </authorList>
    </citation>
    <scope>IDENTIFICATION</scope>
    <source>
        <strain evidence="6">11010-0011.00</strain>
        <tissue evidence="6">Whole body</tissue>
    </source>
</reference>
<dbReference type="CTD" id="39816"/>
<dbReference type="GO" id="GO:0062129">
    <property type="term" value="C:chitin-based extracellular matrix"/>
    <property type="evidence" value="ECO:0007669"/>
    <property type="project" value="TreeGrafter"/>
</dbReference>
<evidence type="ECO:0000256" key="2">
    <source>
        <dbReference type="PROSITE-ProRule" id="PRU00497"/>
    </source>
</evidence>
<dbReference type="RefSeq" id="XP_030385723.1">
    <property type="nucleotide sequence ID" value="XM_030529863.1"/>
</dbReference>
<evidence type="ECO:0000313" key="6">
    <source>
        <dbReference type="RefSeq" id="XP_030385723.1"/>
    </source>
</evidence>
<keyword evidence="5" id="KW-1185">Reference proteome</keyword>